<evidence type="ECO:0000256" key="4">
    <source>
        <dbReference type="ARBA" id="ARBA00022801"/>
    </source>
</evidence>
<evidence type="ECO:0000256" key="3">
    <source>
        <dbReference type="ARBA" id="ARBA00022723"/>
    </source>
</evidence>
<accession>A0AAC8YFD5</accession>
<dbReference type="Pfam" id="PF07687">
    <property type="entry name" value="M20_dimer"/>
    <property type="match status" value="1"/>
</dbReference>
<name>A0AAC8YFD5_9ACTN</name>
<dbReference type="Proteomes" id="UP000075221">
    <property type="component" value="Chromosome"/>
</dbReference>
<dbReference type="InterPro" id="IPR001261">
    <property type="entry name" value="ArgE/DapE_CS"/>
</dbReference>
<comment type="cofactor">
    <cofactor evidence="1">
        <name>Zn(2+)</name>
        <dbReference type="ChEBI" id="CHEBI:29105"/>
    </cofactor>
</comment>
<gene>
    <name evidence="8" type="ORF">A8L58_10055</name>
    <name evidence="7" type="ORF">AXH35_08610</name>
</gene>
<evidence type="ECO:0000313" key="10">
    <source>
        <dbReference type="Proteomes" id="UP000178666"/>
    </source>
</evidence>
<dbReference type="PROSITE" id="PS00758">
    <property type="entry name" value="ARGE_DAPE_CPG2_1"/>
    <property type="match status" value="1"/>
</dbReference>
<dbReference type="InterPro" id="IPR050072">
    <property type="entry name" value="Peptidase_M20A"/>
</dbReference>
<keyword evidence="10" id="KW-1185">Reference proteome</keyword>
<dbReference type="RefSeq" id="WP_062819582.1">
    <property type="nucleotide sequence ID" value="NZ_CP031057.1"/>
</dbReference>
<keyword evidence="3" id="KW-0479">Metal-binding</keyword>
<feature type="domain" description="Peptidase M20 dimerisation" evidence="6">
    <location>
        <begin position="175"/>
        <end position="274"/>
    </location>
</feature>
<dbReference type="InterPro" id="IPR036264">
    <property type="entry name" value="Bact_exopeptidase_dim_dom"/>
</dbReference>
<dbReference type="Proteomes" id="UP000178666">
    <property type="component" value="Chromosome"/>
</dbReference>
<comment type="similarity">
    <text evidence="2">Belongs to the peptidase M20A family.</text>
</comment>
<evidence type="ECO:0000256" key="2">
    <source>
        <dbReference type="ARBA" id="ARBA00006247"/>
    </source>
</evidence>
<keyword evidence="5" id="KW-0862">Zinc</keyword>
<dbReference type="Gene3D" id="3.30.70.360">
    <property type="match status" value="1"/>
</dbReference>
<keyword evidence="4" id="KW-0378">Hydrolase</keyword>
<reference evidence="8 10" key="1">
    <citation type="journal article" date="2016" name="Plant Dis.">
        <title>Improved production of propionic acid using genome shuffling.</title>
        <authorList>
            <person name="Luna-Flores C.H."/>
            <person name="Palfreyman R.W."/>
            <person name="Kromer J.O."/>
            <person name="Nielsen L.K."/>
            <person name="Marcellin E."/>
        </authorList>
    </citation>
    <scope>NUCLEOTIDE SEQUENCE [LARGE SCALE GENOMIC DNA]</scope>
    <source>
        <strain evidence="8 10">F3E8</strain>
    </source>
</reference>
<dbReference type="GO" id="GO:0046872">
    <property type="term" value="F:metal ion binding"/>
    <property type="evidence" value="ECO:0007669"/>
    <property type="project" value="UniProtKB-KW"/>
</dbReference>
<sequence>MSRADVVDLTCRLIGAASENPPGNEAAVVDELARIADELGLTCRVEPALDRGRSNVLVSAVPLRDGAPKVLLLGHSDVVPAGPGWTRDSFTGVVEDGRIYGRGAADTKGGVAAALVALSQCEVGEVDVVVAVTPDEEEGGRGAQKLVAAHPEWDVRACLVLEPTDLQVVRASKGNSYHLVDLAGVAAHASNPDNGRSAVTAAARVVLEIARWHAELTREQDPLIGPPSWNVGLIQGGSGTAVVPDSCRISIDRRLAADQTAASVEQELVDRLKGLGLESQGIVATVSTQMEMPGFVTAADDPFVARIHRIASVVTGQNLPVAGWPAACDGGFVSRAWPGAAIVICGPGDIAMQAHRPDESVAVVEVEHAVQIYRRTIAEICKESTVTPFRSGRSSIA</sequence>
<dbReference type="PANTHER" id="PTHR43808">
    <property type="entry name" value="ACETYLORNITHINE DEACETYLASE"/>
    <property type="match status" value="1"/>
</dbReference>
<dbReference type="PROSITE" id="PS00759">
    <property type="entry name" value="ARGE_DAPE_CPG2_2"/>
    <property type="match status" value="1"/>
</dbReference>
<evidence type="ECO:0000313" key="9">
    <source>
        <dbReference type="Proteomes" id="UP000075221"/>
    </source>
</evidence>
<dbReference type="GO" id="GO:0016787">
    <property type="term" value="F:hydrolase activity"/>
    <property type="evidence" value="ECO:0007669"/>
    <property type="project" value="UniProtKB-KW"/>
</dbReference>
<evidence type="ECO:0000256" key="1">
    <source>
        <dbReference type="ARBA" id="ARBA00001947"/>
    </source>
</evidence>
<proteinExistence type="inferred from homology"/>
<evidence type="ECO:0000256" key="5">
    <source>
        <dbReference type="ARBA" id="ARBA00022833"/>
    </source>
</evidence>
<dbReference type="InterPro" id="IPR002933">
    <property type="entry name" value="Peptidase_M20"/>
</dbReference>
<dbReference type="InterPro" id="IPR011650">
    <property type="entry name" value="Peptidase_M20_dimer"/>
</dbReference>
<protein>
    <recommendedName>
        <fullName evidence="6">Peptidase M20 dimerisation domain-containing protein</fullName>
    </recommendedName>
</protein>
<dbReference type="EMBL" id="CP015970">
    <property type="protein sequence ID" value="AOZ46967.1"/>
    <property type="molecule type" value="Genomic_DNA"/>
</dbReference>
<dbReference type="PANTHER" id="PTHR43808:SF8">
    <property type="entry name" value="PEPTIDASE M20 DIMERISATION DOMAIN-CONTAINING PROTEIN"/>
    <property type="match status" value="1"/>
</dbReference>
<dbReference type="SUPFAM" id="SSF55031">
    <property type="entry name" value="Bacterial exopeptidase dimerisation domain"/>
    <property type="match status" value="1"/>
</dbReference>
<dbReference type="EMBL" id="CP014352">
    <property type="protein sequence ID" value="AMS05495.1"/>
    <property type="molecule type" value="Genomic_DNA"/>
</dbReference>
<reference evidence="7 9" key="2">
    <citation type="submission" date="2016-02" db="EMBL/GenBank/DDBJ databases">
        <title>Complete Genome Sequence of Propionibacterium acidipropionici ATCC 55737.</title>
        <authorList>
            <person name="Luna Flores C.H."/>
            <person name="Nielsen L.K."/>
            <person name="Marcellin E."/>
        </authorList>
    </citation>
    <scope>NUCLEOTIDE SEQUENCE [LARGE SCALE GENOMIC DNA]</scope>
    <source>
        <strain evidence="7 9">ATCC 55737</strain>
    </source>
</reference>
<organism evidence="7 9">
    <name type="scientific">Acidipropionibacterium acidipropionici</name>
    <dbReference type="NCBI Taxonomy" id="1748"/>
    <lineage>
        <taxon>Bacteria</taxon>
        <taxon>Bacillati</taxon>
        <taxon>Actinomycetota</taxon>
        <taxon>Actinomycetes</taxon>
        <taxon>Propionibacteriales</taxon>
        <taxon>Propionibacteriaceae</taxon>
        <taxon>Acidipropionibacterium</taxon>
    </lineage>
</organism>
<dbReference type="SUPFAM" id="SSF53187">
    <property type="entry name" value="Zn-dependent exopeptidases"/>
    <property type="match status" value="1"/>
</dbReference>
<dbReference type="AlphaFoldDB" id="A0AAC8YFD5"/>
<dbReference type="Pfam" id="PF01546">
    <property type="entry name" value="Peptidase_M20"/>
    <property type="match status" value="1"/>
</dbReference>
<evidence type="ECO:0000313" key="8">
    <source>
        <dbReference type="EMBL" id="AOZ46967.1"/>
    </source>
</evidence>
<evidence type="ECO:0000313" key="7">
    <source>
        <dbReference type="EMBL" id="AMS05495.1"/>
    </source>
</evidence>
<dbReference type="Gene3D" id="3.40.630.10">
    <property type="entry name" value="Zn peptidases"/>
    <property type="match status" value="2"/>
</dbReference>
<evidence type="ECO:0000259" key="6">
    <source>
        <dbReference type="Pfam" id="PF07687"/>
    </source>
</evidence>